<protein>
    <recommendedName>
        <fullName evidence="5">L-glutamate gamma-semialdehyde dehydrogenase</fullName>
        <ecNumber evidence="2">1.2.1.88</ecNumber>
    </recommendedName>
    <alternativeName>
        <fullName evidence="5">L-glutamate gamma-semialdehyde dehydrogenase</fullName>
    </alternativeName>
</protein>
<proteinExistence type="inferred from homology"/>
<dbReference type="EC" id="1.2.1.88" evidence="2"/>
<dbReference type="Gene3D" id="3.40.605.10">
    <property type="entry name" value="Aldehyde Dehydrogenase, Chain A, domain 1"/>
    <property type="match status" value="1"/>
</dbReference>
<dbReference type="Proteomes" id="UP000198956">
    <property type="component" value="Unassembled WGS sequence"/>
</dbReference>
<dbReference type="InterPro" id="IPR015590">
    <property type="entry name" value="Aldehyde_DH_dom"/>
</dbReference>
<evidence type="ECO:0000256" key="8">
    <source>
        <dbReference type="RuleBase" id="RU003345"/>
    </source>
</evidence>
<dbReference type="FunFam" id="3.40.605.10:FF:000045">
    <property type="entry name" value="1-pyrroline-5-carboxylate dehydrogenase 1"/>
    <property type="match status" value="1"/>
</dbReference>
<sequence>MIPYRPEPFTNFADEQNMKAINKALEKVSAELGRDYPLVIGGEEIMTEDKIVSINPSAKHEVIGRVAAADQALADKAMNAAWETFKTWSRVPAEERAGYLFKAAAILRRRKHEFSAWLMLEAGKSRAEADADTAEAIDFMEYYGRQMIELQDRGRQTLVHLPGEDNHLDYIPLGVGFIIPPWNFALAIVVGMTTSAIVTGNTVILKPASQTPVIAYKFYELLVEAGLPVGVVNFLPGRPEVIGDYLVDHPKTRFISFTGSRAVGLRIHERSSKVKPGQIWMKRLVAEMGGKDAIIVDKDA</sequence>
<dbReference type="EMBL" id="FNDE01000031">
    <property type="protein sequence ID" value="SDH53535.1"/>
    <property type="molecule type" value="Genomic_DNA"/>
</dbReference>
<evidence type="ECO:0000256" key="7">
    <source>
        <dbReference type="PROSITE-ProRule" id="PRU10007"/>
    </source>
</evidence>
<dbReference type="GO" id="GO:0010133">
    <property type="term" value="P:L-proline catabolic process to L-glutamate"/>
    <property type="evidence" value="ECO:0007669"/>
    <property type="project" value="TreeGrafter"/>
</dbReference>
<comment type="catalytic activity">
    <reaction evidence="6">
        <text>L-glutamate 5-semialdehyde + NAD(+) + H2O = L-glutamate + NADH + 2 H(+)</text>
        <dbReference type="Rhea" id="RHEA:30235"/>
        <dbReference type="ChEBI" id="CHEBI:15377"/>
        <dbReference type="ChEBI" id="CHEBI:15378"/>
        <dbReference type="ChEBI" id="CHEBI:29985"/>
        <dbReference type="ChEBI" id="CHEBI:57540"/>
        <dbReference type="ChEBI" id="CHEBI:57945"/>
        <dbReference type="ChEBI" id="CHEBI:58066"/>
        <dbReference type="EC" id="1.2.1.88"/>
    </reaction>
</comment>
<dbReference type="PANTHER" id="PTHR42862:SF1">
    <property type="entry name" value="DELTA-1-PYRROLINE-5-CARBOXYLATE DEHYDROGENASE 2, ISOFORM A-RELATED"/>
    <property type="match status" value="1"/>
</dbReference>
<dbReference type="AlphaFoldDB" id="A0A1G8D6Z3"/>
<feature type="non-terminal residue" evidence="10">
    <location>
        <position position="300"/>
    </location>
</feature>
<feature type="domain" description="Aldehyde dehydrogenase" evidence="9">
    <location>
        <begin position="49"/>
        <end position="300"/>
    </location>
</feature>
<dbReference type="Pfam" id="PF00171">
    <property type="entry name" value="Aldedh"/>
    <property type="match status" value="1"/>
</dbReference>
<dbReference type="InterPro" id="IPR016161">
    <property type="entry name" value="Ald_DH/histidinol_DH"/>
</dbReference>
<comment type="pathway">
    <text evidence="1">Amino-acid degradation; L-proline degradation into L-glutamate; L-glutamate from L-proline: step 2/2.</text>
</comment>
<comment type="similarity">
    <text evidence="8">Belongs to the aldehyde dehydrogenase family.</text>
</comment>
<dbReference type="OrthoDB" id="9762913at2"/>
<evidence type="ECO:0000256" key="4">
    <source>
        <dbReference type="ARBA" id="ARBA00023027"/>
    </source>
</evidence>
<evidence type="ECO:0000313" key="11">
    <source>
        <dbReference type="Proteomes" id="UP000198956"/>
    </source>
</evidence>
<dbReference type="SUPFAM" id="SSF53720">
    <property type="entry name" value="ALDH-like"/>
    <property type="match status" value="1"/>
</dbReference>
<dbReference type="Gene3D" id="3.40.309.10">
    <property type="entry name" value="Aldehyde Dehydrogenase, Chain A, domain 2"/>
    <property type="match status" value="1"/>
</dbReference>
<name>A0A1G8D6Z3_ANETH</name>
<evidence type="ECO:0000256" key="5">
    <source>
        <dbReference type="ARBA" id="ARBA00032259"/>
    </source>
</evidence>
<organism evidence="10 11">
    <name type="scientific">Aneurinibacillus thermoaerophilus</name>
    <dbReference type="NCBI Taxonomy" id="143495"/>
    <lineage>
        <taxon>Bacteria</taxon>
        <taxon>Bacillati</taxon>
        <taxon>Bacillota</taxon>
        <taxon>Bacilli</taxon>
        <taxon>Bacillales</taxon>
        <taxon>Paenibacillaceae</taxon>
        <taxon>Aneurinibacillus group</taxon>
        <taxon>Aneurinibacillus</taxon>
    </lineage>
</organism>
<dbReference type="RefSeq" id="WP_139184982.1">
    <property type="nucleotide sequence ID" value="NZ_FNDE01000031.1"/>
</dbReference>
<keyword evidence="4" id="KW-0520">NAD</keyword>
<accession>A0A1G8D6Z3</accession>
<dbReference type="InterPro" id="IPR050485">
    <property type="entry name" value="Proline_metab_enzyme"/>
</dbReference>
<dbReference type="InterPro" id="IPR016162">
    <property type="entry name" value="Ald_DH_N"/>
</dbReference>
<dbReference type="InterPro" id="IPR029510">
    <property type="entry name" value="Ald_DH_CS_GLU"/>
</dbReference>
<dbReference type="InterPro" id="IPR016163">
    <property type="entry name" value="Ald_DH_C"/>
</dbReference>
<dbReference type="GO" id="GO:0009898">
    <property type="term" value="C:cytoplasmic side of plasma membrane"/>
    <property type="evidence" value="ECO:0007669"/>
    <property type="project" value="TreeGrafter"/>
</dbReference>
<reference evidence="10 11" key="1">
    <citation type="submission" date="2016-10" db="EMBL/GenBank/DDBJ databases">
        <authorList>
            <person name="de Groot N.N."/>
        </authorList>
    </citation>
    <scope>NUCLEOTIDE SEQUENCE [LARGE SCALE GENOMIC DNA]</scope>
    <source>
        <strain evidence="10 11">L 420-91</strain>
    </source>
</reference>
<evidence type="ECO:0000313" key="10">
    <source>
        <dbReference type="EMBL" id="SDH53535.1"/>
    </source>
</evidence>
<dbReference type="PANTHER" id="PTHR42862">
    <property type="entry name" value="DELTA-1-PYRROLINE-5-CARBOXYLATE DEHYDROGENASE 1, ISOFORM A-RELATED"/>
    <property type="match status" value="1"/>
</dbReference>
<evidence type="ECO:0000259" key="9">
    <source>
        <dbReference type="Pfam" id="PF00171"/>
    </source>
</evidence>
<evidence type="ECO:0000256" key="3">
    <source>
        <dbReference type="ARBA" id="ARBA00023002"/>
    </source>
</evidence>
<keyword evidence="3 8" id="KW-0560">Oxidoreductase</keyword>
<gene>
    <name evidence="10" type="ORF">SAMN04489735_10311</name>
</gene>
<evidence type="ECO:0000256" key="1">
    <source>
        <dbReference type="ARBA" id="ARBA00004786"/>
    </source>
</evidence>
<dbReference type="GO" id="GO:0003842">
    <property type="term" value="F:L-glutamate gamma-semialdehyde dehydrogenase activity"/>
    <property type="evidence" value="ECO:0007669"/>
    <property type="project" value="UniProtKB-EC"/>
</dbReference>
<feature type="active site" evidence="7">
    <location>
        <position position="287"/>
    </location>
</feature>
<dbReference type="PROSITE" id="PS00687">
    <property type="entry name" value="ALDEHYDE_DEHYDR_GLU"/>
    <property type="match status" value="1"/>
</dbReference>
<evidence type="ECO:0000256" key="6">
    <source>
        <dbReference type="ARBA" id="ARBA00048142"/>
    </source>
</evidence>
<evidence type="ECO:0000256" key="2">
    <source>
        <dbReference type="ARBA" id="ARBA00012884"/>
    </source>
</evidence>